<organism evidence="2 3">
    <name type="scientific">Pseudonocardia zijingensis</name>
    <dbReference type="NCBI Taxonomy" id="153376"/>
    <lineage>
        <taxon>Bacteria</taxon>
        <taxon>Bacillati</taxon>
        <taxon>Actinomycetota</taxon>
        <taxon>Actinomycetes</taxon>
        <taxon>Pseudonocardiales</taxon>
        <taxon>Pseudonocardiaceae</taxon>
        <taxon>Pseudonocardia</taxon>
    </lineage>
</organism>
<gene>
    <name evidence="2" type="ORF">GCM10009559_81940</name>
</gene>
<dbReference type="EMBL" id="BAAAHP010000377">
    <property type="protein sequence ID" value="GAA0911052.1"/>
    <property type="molecule type" value="Genomic_DNA"/>
</dbReference>
<evidence type="ECO:0000313" key="2">
    <source>
        <dbReference type="EMBL" id="GAA0911052.1"/>
    </source>
</evidence>
<protein>
    <submittedName>
        <fullName evidence="2">Uncharacterized protein</fullName>
    </submittedName>
</protein>
<sequence length="484" mass="53666">MPESRKRKPKKKSTPLRSLPPVSVPGRYSAGTLKLSDERVGGLLSPDVPPDLLIEALPAALWLNVMSGQRANVCVDGSMILHFAYQQLGIVAEPRAVDLVIHDARTDRRVFYGRPDPWWDGTTFHGHCILWLPGSRRLIDATVEQYPEVRKYRLGPIIGRSVVARGTEEQREAVARGELVPGSHIGVKREALMLLYTTVSEQFKDVVADGPLVQETRELYRRAGVNLASTALQYFRHPEIVERVKLAPYPRVHKLIEAIGGAKVQVDKSGDMWFKLKNGDGEDLQLRLDDVPVPDDDPRVPEDVADIMADVETAVRAVLAGSRHVKGSTFPTLLFEPQRGVMVQRQSDWAPSEAQAEAIIRAGFTRYLPIQDIPVHHLAHWYLKYNGSMVELWEGDGIWARGRLSLTPEWIDAAEAAGRVQVIYGVKIGVGSPVGASFSEDDRQEMLQLGRAAGIVASATVPWRRPAPRAQGGWLKRLGIGRGK</sequence>
<reference evidence="2 3" key="1">
    <citation type="journal article" date="2019" name="Int. J. Syst. Evol. Microbiol.">
        <title>The Global Catalogue of Microorganisms (GCM) 10K type strain sequencing project: providing services to taxonomists for standard genome sequencing and annotation.</title>
        <authorList>
            <consortium name="The Broad Institute Genomics Platform"/>
            <consortium name="The Broad Institute Genome Sequencing Center for Infectious Disease"/>
            <person name="Wu L."/>
            <person name="Ma J."/>
        </authorList>
    </citation>
    <scope>NUCLEOTIDE SEQUENCE [LARGE SCALE GENOMIC DNA]</scope>
    <source>
        <strain evidence="2 3">JCM 11117</strain>
    </source>
</reference>
<keyword evidence="3" id="KW-1185">Reference proteome</keyword>
<dbReference type="Proteomes" id="UP001499967">
    <property type="component" value="Unassembled WGS sequence"/>
</dbReference>
<evidence type="ECO:0000313" key="3">
    <source>
        <dbReference type="Proteomes" id="UP001499967"/>
    </source>
</evidence>
<comment type="caution">
    <text evidence="2">The sequence shown here is derived from an EMBL/GenBank/DDBJ whole genome shotgun (WGS) entry which is preliminary data.</text>
</comment>
<evidence type="ECO:0000256" key="1">
    <source>
        <dbReference type="SAM" id="MobiDB-lite"/>
    </source>
</evidence>
<proteinExistence type="predicted"/>
<feature type="region of interest" description="Disordered" evidence="1">
    <location>
        <begin position="1"/>
        <end position="25"/>
    </location>
</feature>
<feature type="compositionally biased region" description="Basic residues" evidence="1">
    <location>
        <begin position="1"/>
        <end position="14"/>
    </location>
</feature>
<dbReference type="RefSeq" id="WP_343947324.1">
    <property type="nucleotide sequence ID" value="NZ_BAAAHP010000377.1"/>
</dbReference>
<accession>A0ABN1NLF1</accession>
<name>A0ABN1NLF1_9PSEU</name>